<accession>A0A667YZP1</accession>
<evidence type="ECO:0000313" key="2">
    <source>
        <dbReference type="Proteomes" id="UP000472263"/>
    </source>
</evidence>
<keyword evidence="2" id="KW-1185">Reference proteome</keyword>
<reference evidence="1" key="3">
    <citation type="submission" date="2025-09" db="UniProtKB">
        <authorList>
            <consortium name="Ensembl"/>
        </authorList>
    </citation>
    <scope>IDENTIFICATION</scope>
</reference>
<dbReference type="PANTHER" id="PTHR19446">
    <property type="entry name" value="REVERSE TRANSCRIPTASES"/>
    <property type="match status" value="1"/>
</dbReference>
<dbReference type="GeneTree" id="ENSGT01090000262690"/>
<evidence type="ECO:0008006" key="3">
    <source>
        <dbReference type="Google" id="ProtNLM"/>
    </source>
</evidence>
<dbReference type="AlphaFoldDB" id="A0A667YZP1"/>
<evidence type="ECO:0000313" key="1">
    <source>
        <dbReference type="Ensembl" id="ENSMMDP00005031868.1"/>
    </source>
</evidence>
<dbReference type="Ensembl" id="ENSMMDT00005032587.1">
    <property type="protein sequence ID" value="ENSMMDP00005031868.1"/>
    <property type="gene ID" value="ENSMMDG00005015030.1"/>
</dbReference>
<dbReference type="InParanoid" id="A0A667YZP1"/>
<reference evidence="1" key="1">
    <citation type="submission" date="2019-06" db="EMBL/GenBank/DDBJ databases">
        <authorList>
            <consortium name="Wellcome Sanger Institute Data Sharing"/>
        </authorList>
    </citation>
    <scope>NUCLEOTIDE SEQUENCE [LARGE SCALE GENOMIC DNA]</scope>
</reference>
<reference evidence="1" key="2">
    <citation type="submission" date="2025-08" db="UniProtKB">
        <authorList>
            <consortium name="Ensembl"/>
        </authorList>
    </citation>
    <scope>IDENTIFICATION</scope>
</reference>
<sequence>MSQLMDRQPSTAEELDKPIKELEIKQMISSLKNSKSPGPDGFVNEFNKTFKDLLYKTMAPSWTEATIVVIHKEGKDPTECQSYRYPISLLNGDLRILTAILARRVNKIITQIIHPVRVIIRVNHHILRCTKGV</sequence>
<organism evidence="1 2">
    <name type="scientific">Myripristis murdjan</name>
    <name type="common">pinecone soldierfish</name>
    <dbReference type="NCBI Taxonomy" id="586833"/>
    <lineage>
        <taxon>Eukaryota</taxon>
        <taxon>Metazoa</taxon>
        <taxon>Chordata</taxon>
        <taxon>Craniata</taxon>
        <taxon>Vertebrata</taxon>
        <taxon>Euteleostomi</taxon>
        <taxon>Actinopterygii</taxon>
        <taxon>Neopterygii</taxon>
        <taxon>Teleostei</taxon>
        <taxon>Neoteleostei</taxon>
        <taxon>Acanthomorphata</taxon>
        <taxon>Holocentriformes</taxon>
        <taxon>Holocentridae</taxon>
        <taxon>Myripristis</taxon>
    </lineage>
</organism>
<dbReference type="Proteomes" id="UP000472263">
    <property type="component" value="Chromosome 24"/>
</dbReference>
<protein>
    <recommendedName>
        <fullName evidence="3">Reverse transcriptase domain-containing protein</fullName>
    </recommendedName>
</protein>
<proteinExistence type="predicted"/>
<name>A0A667YZP1_9TELE</name>